<gene>
    <name evidence="1" type="ordered locus">Mefer_0140</name>
</gene>
<organism evidence="1 2">
    <name type="scientific">Methanocaldococcus fervens (strain DSM 4213 / JCM 15782 / AG86)</name>
    <name type="common">Methanococcus fervens</name>
    <dbReference type="NCBI Taxonomy" id="573064"/>
    <lineage>
        <taxon>Archaea</taxon>
        <taxon>Methanobacteriati</taxon>
        <taxon>Methanobacteriota</taxon>
        <taxon>Methanomada group</taxon>
        <taxon>Methanococci</taxon>
        <taxon>Methanococcales</taxon>
        <taxon>Methanocaldococcaceae</taxon>
        <taxon>Methanocaldococcus</taxon>
    </lineage>
</organism>
<evidence type="ECO:0000313" key="1">
    <source>
        <dbReference type="EMBL" id="ACV23982.1"/>
    </source>
</evidence>
<dbReference type="HOGENOM" id="CLU_1357933_0_0_2"/>
<dbReference type="Proteomes" id="UP000001495">
    <property type="component" value="Chromosome"/>
</dbReference>
<sequence length="191" mass="23051">MRKPIIFFLSLILIASICGCYDNEKDVDEVKNKSMENLNDEIVNNINDTNDILYNETNNSEEDKKYNFLKEVDIEDMFLNLPYEETKEDNNYIIKKYSKDGFNVTFEVSKEPIDFSYAYLYNDVREYQQRDVYGDYIYYEFIPKTAGLPVSYCYYREINGYYIVMQTFEKSRRANDLWLNWTKHIFSLFEE</sequence>
<dbReference type="EMBL" id="CP001696">
    <property type="protein sequence ID" value="ACV23982.1"/>
    <property type="molecule type" value="Genomic_DNA"/>
</dbReference>
<name>C7P600_METFA</name>
<evidence type="ECO:0000313" key="2">
    <source>
        <dbReference type="Proteomes" id="UP000001495"/>
    </source>
</evidence>
<proteinExistence type="predicted"/>
<dbReference type="PROSITE" id="PS51257">
    <property type="entry name" value="PROKAR_LIPOPROTEIN"/>
    <property type="match status" value="1"/>
</dbReference>
<accession>C7P600</accession>
<protein>
    <recommendedName>
        <fullName evidence="3">Lipoprotein</fullName>
    </recommendedName>
</protein>
<dbReference type="RefSeq" id="WP_012795004.1">
    <property type="nucleotide sequence ID" value="NC_013156.1"/>
</dbReference>
<dbReference type="AlphaFoldDB" id="C7P600"/>
<keyword evidence="2" id="KW-1185">Reference proteome</keyword>
<dbReference type="eggNOG" id="arCOG08265">
    <property type="taxonomic scope" value="Archaea"/>
</dbReference>
<dbReference type="GeneID" id="8364802"/>
<reference evidence="1" key="1">
    <citation type="submission" date="2009-08" db="EMBL/GenBank/DDBJ databases">
        <title>Complete sequence of chromosome of Methanocaldococcus fervens AG86.</title>
        <authorList>
            <consortium name="US DOE Joint Genome Institute"/>
            <person name="Lucas S."/>
            <person name="Copeland A."/>
            <person name="Lapidus A."/>
            <person name="Glavina del Rio T."/>
            <person name="Tice H."/>
            <person name="Bruce D."/>
            <person name="Goodwin L."/>
            <person name="Pitluck S."/>
            <person name="Chertkov O."/>
            <person name="Detter J.C."/>
            <person name="Han C."/>
            <person name="Tapia R."/>
            <person name="Larimer F."/>
            <person name="Land M."/>
            <person name="Hauser L."/>
            <person name="Kyrpides N."/>
            <person name="Ovchinnikova G."/>
            <person name="Lupa-Sieprawska M."/>
            <person name="Whitman W.B."/>
        </authorList>
    </citation>
    <scope>NUCLEOTIDE SEQUENCE [LARGE SCALE GENOMIC DNA]</scope>
    <source>
        <strain evidence="1">AG86</strain>
    </source>
</reference>
<evidence type="ECO:0008006" key="3">
    <source>
        <dbReference type="Google" id="ProtNLM"/>
    </source>
</evidence>
<dbReference type="OrthoDB" id="65967at2157"/>
<dbReference type="KEGG" id="mfe:Mefer_0140"/>
<dbReference type="STRING" id="573064.Mefer_0140"/>